<comment type="function">
    <text evidence="10">Participates in the translocation of lipoproteins from the inner membrane to the outer membrane. Only forms a complex with a lipoprotein if the residue after the N-terminal Cys is not an aspartate (The Asp acts as a targeting signal to indicate that the lipoprotein should stay in the inner membrane).</text>
</comment>
<evidence type="ECO:0000256" key="10">
    <source>
        <dbReference type="HAMAP-Rule" id="MF_00240"/>
    </source>
</evidence>
<evidence type="ECO:0000256" key="7">
    <source>
        <dbReference type="ARBA" id="ARBA00022764"/>
    </source>
</evidence>
<accession>A0AAW7X933</accession>
<dbReference type="RefSeq" id="WP_303493636.1">
    <property type="nucleotide sequence ID" value="NZ_JAUOPB010000013.1"/>
</dbReference>
<dbReference type="AlphaFoldDB" id="A0AAW7X933"/>
<dbReference type="Pfam" id="PF03548">
    <property type="entry name" value="LolA"/>
    <property type="match status" value="1"/>
</dbReference>
<evidence type="ECO:0000256" key="4">
    <source>
        <dbReference type="ARBA" id="ARBA00014035"/>
    </source>
</evidence>
<reference evidence="11" key="1">
    <citation type="submission" date="2023-07" db="EMBL/GenBank/DDBJ databases">
        <title>Genome content predicts the carbon catabolic preferences of heterotrophic bacteria.</title>
        <authorList>
            <person name="Gralka M."/>
        </authorList>
    </citation>
    <scope>NUCLEOTIDE SEQUENCE</scope>
    <source>
        <strain evidence="11">I3M17_2</strain>
    </source>
</reference>
<protein>
    <recommendedName>
        <fullName evidence="4 10">Outer-membrane lipoprotein carrier protein</fullName>
    </recommendedName>
</protein>
<proteinExistence type="inferred from homology"/>
<keyword evidence="11" id="KW-0449">Lipoprotein</keyword>
<evidence type="ECO:0000313" key="11">
    <source>
        <dbReference type="EMBL" id="MDO6424236.1"/>
    </source>
</evidence>
<dbReference type="EMBL" id="JAUOPB010000013">
    <property type="protein sequence ID" value="MDO6424236.1"/>
    <property type="molecule type" value="Genomic_DNA"/>
</dbReference>
<sequence length="208" mass="23043" precursor="true">MRLTKVCLVAVTMLVATVVRADDIDALIGKLDQFNTVSGKAMQVITSADGEEIQKTQSEFKILRPGYFYWRTLPPYEQVIVSNPETISVYDPDLEQVSIYQSEKMRNSPASILSGNRSAIEKQFKVTKSGASNDKKSTSFELSYIDTANADFKKLTVTFKKDLLASIVMHDMLDQVTSITFGKVNTKAALTPAQFEFTPPAGVDVIIE</sequence>
<feature type="chain" id="PRO_5043072053" description="Outer-membrane lipoprotein carrier protein" evidence="10">
    <location>
        <begin position="22"/>
        <end position="208"/>
    </location>
</feature>
<dbReference type="HAMAP" id="MF_00240">
    <property type="entry name" value="LolA"/>
    <property type="match status" value="1"/>
</dbReference>
<dbReference type="GO" id="GO:0044874">
    <property type="term" value="P:lipoprotein localization to outer membrane"/>
    <property type="evidence" value="ECO:0007669"/>
    <property type="project" value="UniProtKB-UniRule"/>
</dbReference>
<comment type="similarity">
    <text evidence="2 10">Belongs to the LolA family.</text>
</comment>
<dbReference type="PANTHER" id="PTHR35869">
    <property type="entry name" value="OUTER-MEMBRANE LIPOPROTEIN CARRIER PROTEIN"/>
    <property type="match status" value="1"/>
</dbReference>
<name>A0AAW7X933_9GAMM</name>
<keyword evidence="8 10" id="KW-0653">Protein transport</keyword>
<keyword evidence="7 10" id="KW-0574">Periplasm</keyword>
<dbReference type="Gene3D" id="2.50.20.10">
    <property type="entry name" value="Lipoprotein localisation LolA/LolB/LppX"/>
    <property type="match status" value="1"/>
</dbReference>
<feature type="signal peptide" evidence="10">
    <location>
        <begin position="1"/>
        <end position="21"/>
    </location>
</feature>
<comment type="caution">
    <text evidence="11">The sequence shown here is derived from an EMBL/GenBank/DDBJ whole genome shotgun (WGS) entry which is preliminary data.</text>
</comment>
<evidence type="ECO:0000256" key="8">
    <source>
        <dbReference type="ARBA" id="ARBA00022927"/>
    </source>
</evidence>
<evidence type="ECO:0000256" key="5">
    <source>
        <dbReference type="ARBA" id="ARBA00022448"/>
    </source>
</evidence>
<dbReference type="SUPFAM" id="SSF89392">
    <property type="entry name" value="Prokaryotic lipoproteins and lipoprotein localization factors"/>
    <property type="match status" value="1"/>
</dbReference>
<dbReference type="PANTHER" id="PTHR35869:SF1">
    <property type="entry name" value="OUTER-MEMBRANE LIPOPROTEIN CARRIER PROTEIN"/>
    <property type="match status" value="1"/>
</dbReference>
<dbReference type="InterPro" id="IPR018323">
    <property type="entry name" value="OM_lipoprot_carrier_LolA_Pbac"/>
</dbReference>
<dbReference type="GO" id="GO:0030288">
    <property type="term" value="C:outer membrane-bounded periplasmic space"/>
    <property type="evidence" value="ECO:0007669"/>
    <property type="project" value="TreeGrafter"/>
</dbReference>
<comment type="subcellular location">
    <subcellularLocation>
        <location evidence="1 10">Periplasm</location>
    </subcellularLocation>
</comment>
<evidence type="ECO:0000256" key="9">
    <source>
        <dbReference type="ARBA" id="ARBA00023186"/>
    </source>
</evidence>
<comment type="subunit">
    <text evidence="3 10">Monomer.</text>
</comment>
<evidence type="ECO:0000313" key="12">
    <source>
        <dbReference type="Proteomes" id="UP001169760"/>
    </source>
</evidence>
<evidence type="ECO:0000256" key="3">
    <source>
        <dbReference type="ARBA" id="ARBA00011245"/>
    </source>
</evidence>
<keyword evidence="9 10" id="KW-0143">Chaperone</keyword>
<gene>
    <name evidence="10 11" type="primary">lolA</name>
    <name evidence="11" type="ORF">Q4521_17255</name>
</gene>
<evidence type="ECO:0000256" key="1">
    <source>
        <dbReference type="ARBA" id="ARBA00004418"/>
    </source>
</evidence>
<dbReference type="GO" id="GO:0042953">
    <property type="term" value="P:lipoprotein transport"/>
    <property type="evidence" value="ECO:0007669"/>
    <property type="project" value="InterPro"/>
</dbReference>
<dbReference type="NCBIfam" id="TIGR00547">
    <property type="entry name" value="lolA"/>
    <property type="match status" value="1"/>
</dbReference>
<dbReference type="CDD" id="cd16325">
    <property type="entry name" value="LolA"/>
    <property type="match status" value="1"/>
</dbReference>
<keyword evidence="6 10" id="KW-0732">Signal</keyword>
<dbReference type="Proteomes" id="UP001169760">
    <property type="component" value="Unassembled WGS sequence"/>
</dbReference>
<dbReference type="InterPro" id="IPR029046">
    <property type="entry name" value="LolA/LolB/LppX"/>
</dbReference>
<dbReference type="InterPro" id="IPR004564">
    <property type="entry name" value="OM_lipoprot_carrier_LolA-like"/>
</dbReference>
<keyword evidence="5 10" id="KW-0813">Transport</keyword>
<evidence type="ECO:0000256" key="2">
    <source>
        <dbReference type="ARBA" id="ARBA00007615"/>
    </source>
</evidence>
<evidence type="ECO:0000256" key="6">
    <source>
        <dbReference type="ARBA" id="ARBA00022729"/>
    </source>
</evidence>
<organism evidence="11 12">
    <name type="scientific">Saccharophagus degradans</name>
    <dbReference type="NCBI Taxonomy" id="86304"/>
    <lineage>
        <taxon>Bacteria</taxon>
        <taxon>Pseudomonadati</taxon>
        <taxon>Pseudomonadota</taxon>
        <taxon>Gammaproteobacteria</taxon>
        <taxon>Cellvibrionales</taxon>
        <taxon>Cellvibrionaceae</taxon>
        <taxon>Saccharophagus</taxon>
    </lineage>
</organism>